<dbReference type="Pfam" id="PF00072">
    <property type="entry name" value="Response_reg"/>
    <property type="match status" value="1"/>
</dbReference>
<dbReference type="PROSITE" id="PS50109">
    <property type="entry name" value="HIS_KIN"/>
    <property type="match status" value="1"/>
</dbReference>
<name>A0AAU7C636_9BACT</name>
<feature type="domain" description="Histidine kinase" evidence="8">
    <location>
        <begin position="105"/>
        <end position="332"/>
    </location>
</feature>
<evidence type="ECO:0000259" key="8">
    <source>
        <dbReference type="PROSITE" id="PS50109"/>
    </source>
</evidence>
<dbReference type="InterPro" id="IPR004358">
    <property type="entry name" value="Sig_transdc_His_kin-like_C"/>
</dbReference>
<evidence type="ECO:0000313" key="10">
    <source>
        <dbReference type="EMBL" id="XBH00832.1"/>
    </source>
</evidence>
<dbReference type="SUPFAM" id="SSF55874">
    <property type="entry name" value="ATPase domain of HSP90 chaperone/DNA topoisomerase II/histidine kinase"/>
    <property type="match status" value="1"/>
</dbReference>
<dbReference type="Pfam" id="PF02518">
    <property type="entry name" value="HATPase_c"/>
    <property type="match status" value="1"/>
</dbReference>
<dbReference type="SMART" id="SM00387">
    <property type="entry name" value="HATPase_c"/>
    <property type="match status" value="1"/>
</dbReference>
<dbReference type="AlphaFoldDB" id="A0AAU7C636"/>
<dbReference type="RefSeq" id="WP_406693510.1">
    <property type="nucleotide sequence ID" value="NZ_CP155447.1"/>
</dbReference>
<dbReference type="InterPro" id="IPR050736">
    <property type="entry name" value="Sensor_HK_Regulatory"/>
</dbReference>
<protein>
    <recommendedName>
        <fullName evidence="2">histidine kinase</fullName>
        <ecNumber evidence="2">2.7.13.3</ecNumber>
    </recommendedName>
</protein>
<evidence type="ECO:0000256" key="5">
    <source>
        <dbReference type="ARBA" id="ARBA00022777"/>
    </source>
</evidence>
<keyword evidence="3 7" id="KW-0597">Phosphoprotein</keyword>
<dbReference type="PROSITE" id="PS50110">
    <property type="entry name" value="RESPONSE_REGULATORY"/>
    <property type="match status" value="1"/>
</dbReference>
<evidence type="ECO:0000256" key="3">
    <source>
        <dbReference type="ARBA" id="ARBA00022553"/>
    </source>
</evidence>
<dbReference type="PRINTS" id="PR00344">
    <property type="entry name" value="BCTRLSENSOR"/>
</dbReference>
<gene>
    <name evidence="10" type="ORF">V5E97_20980</name>
</gene>
<accession>A0AAU7C636</accession>
<dbReference type="InterPro" id="IPR003661">
    <property type="entry name" value="HisK_dim/P_dom"/>
</dbReference>
<dbReference type="InterPro" id="IPR036097">
    <property type="entry name" value="HisK_dim/P_sf"/>
</dbReference>
<dbReference type="EC" id="2.7.13.3" evidence="2"/>
<dbReference type="SMART" id="SM00388">
    <property type="entry name" value="HisKA"/>
    <property type="match status" value="1"/>
</dbReference>
<keyword evidence="6" id="KW-0902">Two-component regulatory system</keyword>
<evidence type="ECO:0000259" key="9">
    <source>
        <dbReference type="PROSITE" id="PS50110"/>
    </source>
</evidence>
<dbReference type="InterPro" id="IPR001789">
    <property type="entry name" value="Sig_transdc_resp-reg_receiver"/>
</dbReference>
<reference evidence="10" key="1">
    <citation type="submission" date="2024-05" db="EMBL/GenBank/DDBJ databases">
        <title>Planctomycetes of the genus Singulisphaera possess chitinolytic capabilities.</title>
        <authorList>
            <person name="Ivanova A."/>
        </authorList>
    </citation>
    <scope>NUCLEOTIDE SEQUENCE</scope>
    <source>
        <strain evidence="10">Ch08T</strain>
    </source>
</reference>
<sequence length="342" mass="37464">MSDQRMPEMSGVELLHHARQIRPEATRLLFTAYADIRAVVDAINEGNIFRYIAKPWDPAELESVIRQAVDQHDLIVEKARLVDQLQATNRQLVEANRLKAAFIEVASHELNTPVAVMLGMTELWKMSQDKNASPLEKGWVERIQGAGKRLAGTVERMLKLVRSGQFGHTLSLEPTVLDTLVRQVVTELTPYLDARDQTVTLDLRPELGIALVDAAKFSDILTNLLINAIKFTPDGGTLRVAAGPHGPDHVRFEVADPGVGIEEADCVHLFEPFFTSFDTMHHSSGDYQFGKRGIGLGLCLVKTFVELHGGTIEVASSLGEGSTFAFIIPRGVPAALVTSAPG</sequence>
<evidence type="ECO:0000256" key="6">
    <source>
        <dbReference type="ARBA" id="ARBA00023012"/>
    </source>
</evidence>
<dbReference type="InterPro" id="IPR005467">
    <property type="entry name" value="His_kinase_dom"/>
</dbReference>
<dbReference type="InterPro" id="IPR003594">
    <property type="entry name" value="HATPase_dom"/>
</dbReference>
<dbReference type="PANTHER" id="PTHR43711">
    <property type="entry name" value="TWO-COMPONENT HISTIDINE KINASE"/>
    <property type="match status" value="1"/>
</dbReference>
<feature type="modified residue" description="4-aspartylphosphate" evidence="7">
    <location>
        <position position="3"/>
    </location>
</feature>
<proteinExistence type="predicted"/>
<dbReference type="Pfam" id="PF00512">
    <property type="entry name" value="HisKA"/>
    <property type="match status" value="1"/>
</dbReference>
<dbReference type="SUPFAM" id="SSF52172">
    <property type="entry name" value="CheY-like"/>
    <property type="match status" value="1"/>
</dbReference>
<organism evidence="10">
    <name type="scientific">Singulisphaera sp. Ch08</name>
    <dbReference type="NCBI Taxonomy" id="3120278"/>
    <lineage>
        <taxon>Bacteria</taxon>
        <taxon>Pseudomonadati</taxon>
        <taxon>Planctomycetota</taxon>
        <taxon>Planctomycetia</taxon>
        <taxon>Isosphaerales</taxon>
        <taxon>Isosphaeraceae</taxon>
        <taxon>Singulisphaera</taxon>
    </lineage>
</organism>
<evidence type="ECO:0000256" key="4">
    <source>
        <dbReference type="ARBA" id="ARBA00022679"/>
    </source>
</evidence>
<dbReference type="CDD" id="cd00082">
    <property type="entry name" value="HisKA"/>
    <property type="match status" value="1"/>
</dbReference>
<dbReference type="Gene3D" id="1.10.287.130">
    <property type="match status" value="1"/>
</dbReference>
<feature type="domain" description="Response regulatory" evidence="9">
    <location>
        <begin position="1"/>
        <end position="69"/>
    </location>
</feature>
<evidence type="ECO:0000256" key="2">
    <source>
        <dbReference type="ARBA" id="ARBA00012438"/>
    </source>
</evidence>
<dbReference type="InterPro" id="IPR011006">
    <property type="entry name" value="CheY-like_superfamily"/>
</dbReference>
<keyword evidence="5 10" id="KW-0418">Kinase</keyword>
<evidence type="ECO:0000256" key="7">
    <source>
        <dbReference type="PROSITE-ProRule" id="PRU00169"/>
    </source>
</evidence>
<keyword evidence="4" id="KW-0808">Transferase</keyword>
<comment type="catalytic activity">
    <reaction evidence="1">
        <text>ATP + protein L-histidine = ADP + protein N-phospho-L-histidine.</text>
        <dbReference type="EC" id="2.7.13.3"/>
    </reaction>
</comment>
<evidence type="ECO:0000256" key="1">
    <source>
        <dbReference type="ARBA" id="ARBA00000085"/>
    </source>
</evidence>
<dbReference type="SUPFAM" id="SSF47384">
    <property type="entry name" value="Homodimeric domain of signal transducing histidine kinase"/>
    <property type="match status" value="1"/>
</dbReference>
<dbReference type="Gene3D" id="3.40.50.2300">
    <property type="match status" value="1"/>
</dbReference>
<dbReference type="InterPro" id="IPR036890">
    <property type="entry name" value="HATPase_C_sf"/>
</dbReference>
<dbReference type="Gene3D" id="3.30.565.10">
    <property type="entry name" value="Histidine kinase-like ATPase, C-terminal domain"/>
    <property type="match status" value="1"/>
</dbReference>
<dbReference type="GO" id="GO:0000155">
    <property type="term" value="F:phosphorelay sensor kinase activity"/>
    <property type="evidence" value="ECO:0007669"/>
    <property type="project" value="InterPro"/>
</dbReference>
<dbReference type="EMBL" id="CP155447">
    <property type="protein sequence ID" value="XBH00832.1"/>
    <property type="molecule type" value="Genomic_DNA"/>
</dbReference>
<dbReference type="PANTHER" id="PTHR43711:SF1">
    <property type="entry name" value="HISTIDINE KINASE 1"/>
    <property type="match status" value="1"/>
</dbReference>